<name>A0A7M7K7H9_VARDE</name>
<organism evidence="2 3">
    <name type="scientific">Varroa destructor</name>
    <name type="common">Honeybee mite</name>
    <dbReference type="NCBI Taxonomy" id="109461"/>
    <lineage>
        <taxon>Eukaryota</taxon>
        <taxon>Metazoa</taxon>
        <taxon>Ecdysozoa</taxon>
        <taxon>Arthropoda</taxon>
        <taxon>Chelicerata</taxon>
        <taxon>Arachnida</taxon>
        <taxon>Acari</taxon>
        <taxon>Parasitiformes</taxon>
        <taxon>Mesostigmata</taxon>
        <taxon>Gamasina</taxon>
        <taxon>Dermanyssoidea</taxon>
        <taxon>Varroidae</taxon>
        <taxon>Varroa</taxon>
    </lineage>
</organism>
<dbReference type="PANTHER" id="PTHR10174">
    <property type="entry name" value="ALPHA-TOCOPHEROL TRANSFER PROTEIN-RELATED"/>
    <property type="match status" value="1"/>
</dbReference>
<dbReference type="KEGG" id="vde:111250932"/>
<sequence>MSDLRDWEDRAREELNDIPELREARLNEFRRAMLKLETEDFKPSQDDGLLMLFLRSRKFDLERALKTFKAWAVMRTVDPDVFFPLGKGPMDYRHVIDLPIFTVMPRVNHDRTTVIVTTYKHYNPSKFNFLDIFTLGSMLCAYLLRDPYIQTYGVRCVIDYRGLHTTCLKAIPYKYIKACISLLCPSLIFGSDRIFICI</sequence>
<feature type="domain" description="CRAL/TRIO N-terminal" evidence="1">
    <location>
        <begin position="46"/>
        <end position="71"/>
    </location>
</feature>
<dbReference type="EnsemblMetazoa" id="XM_022806933">
    <property type="protein sequence ID" value="XP_022662668"/>
    <property type="gene ID" value="LOC111250932"/>
</dbReference>
<dbReference type="GO" id="GO:0016020">
    <property type="term" value="C:membrane"/>
    <property type="evidence" value="ECO:0007669"/>
    <property type="project" value="TreeGrafter"/>
</dbReference>
<proteinExistence type="predicted"/>
<evidence type="ECO:0000259" key="1">
    <source>
        <dbReference type="SMART" id="SM01100"/>
    </source>
</evidence>
<dbReference type="Proteomes" id="UP000594260">
    <property type="component" value="Unplaced"/>
</dbReference>
<dbReference type="GO" id="GO:1902936">
    <property type="term" value="F:phosphatidylinositol bisphosphate binding"/>
    <property type="evidence" value="ECO:0007669"/>
    <property type="project" value="TreeGrafter"/>
</dbReference>
<dbReference type="OrthoDB" id="16405at2759"/>
<dbReference type="InterPro" id="IPR011074">
    <property type="entry name" value="CRAL/TRIO_N_dom"/>
</dbReference>
<dbReference type="AlphaFoldDB" id="A0A7M7K7H9"/>
<reference evidence="2" key="1">
    <citation type="submission" date="2021-01" db="UniProtKB">
        <authorList>
            <consortium name="EnsemblMetazoa"/>
        </authorList>
    </citation>
    <scope>IDENTIFICATION</scope>
</reference>
<evidence type="ECO:0000313" key="2">
    <source>
        <dbReference type="EnsemblMetazoa" id="XP_022662668"/>
    </source>
</evidence>
<dbReference type="InParanoid" id="A0A7M7K7H9"/>
<dbReference type="RefSeq" id="XP_022662668.1">
    <property type="nucleotide sequence ID" value="XM_022806933.1"/>
</dbReference>
<accession>A0A7M7K7H9</accession>
<dbReference type="Gene3D" id="1.10.8.20">
    <property type="entry name" value="N-terminal domain of phosphatidylinositol transfer protein sec14p"/>
    <property type="match status" value="1"/>
</dbReference>
<dbReference type="InterPro" id="IPR036273">
    <property type="entry name" value="CRAL/TRIO_N_dom_sf"/>
</dbReference>
<protein>
    <recommendedName>
        <fullName evidence="1">CRAL/TRIO N-terminal domain-containing protein</fullName>
    </recommendedName>
</protein>
<dbReference type="SUPFAM" id="SSF46938">
    <property type="entry name" value="CRAL/TRIO N-terminal domain"/>
    <property type="match status" value="1"/>
</dbReference>
<evidence type="ECO:0000313" key="3">
    <source>
        <dbReference type="Proteomes" id="UP000594260"/>
    </source>
</evidence>
<dbReference type="SUPFAM" id="SSF52087">
    <property type="entry name" value="CRAL/TRIO domain"/>
    <property type="match status" value="1"/>
</dbReference>
<dbReference type="SMART" id="SM01100">
    <property type="entry name" value="CRAL_TRIO_N"/>
    <property type="match status" value="1"/>
</dbReference>
<dbReference type="GeneID" id="111250932"/>
<dbReference type="InterPro" id="IPR036865">
    <property type="entry name" value="CRAL-TRIO_dom_sf"/>
</dbReference>
<dbReference type="Gene3D" id="3.40.525.10">
    <property type="entry name" value="CRAL-TRIO lipid binding domain"/>
    <property type="match status" value="1"/>
</dbReference>
<dbReference type="PANTHER" id="PTHR10174:SF130">
    <property type="entry name" value="ALPHA-TOCOPHEROL TRANSFER PROTEIN-LIKE"/>
    <property type="match status" value="1"/>
</dbReference>
<keyword evidence="3" id="KW-1185">Reference proteome</keyword>